<dbReference type="CDD" id="cd01439">
    <property type="entry name" value="TCCD_inducible_PARP_like"/>
    <property type="match status" value="1"/>
</dbReference>
<keyword evidence="5" id="KW-0539">Nucleus</keyword>
<comment type="caution">
    <text evidence="8">The sequence shown here is derived from an EMBL/GenBank/DDBJ whole genome shotgun (WGS) entry which is preliminary data.</text>
</comment>
<dbReference type="PANTHER" id="PTHR14453">
    <property type="entry name" value="PARP/ZINC FINGER CCCH TYPE DOMAIN CONTAINING PROTEIN"/>
    <property type="match status" value="1"/>
</dbReference>
<dbReference type="GO" id="GO:0003950">
    <property type="term" value="F:NAD+ poly-ADP-ribosyltransferase activity"/>
    <property type="evidence" value="ECO:0007669"/>
    <property type="project" value="UniProtKB-UniRule"/>
</dbReference>
<evidence type="ECO:0000313" key="9">
    <source>
        <dbReference type="Proteomes" id="UP001519460"/>
    </source>
</evidence>
<dbReference type="InterPro" id="IPR012677">
    <property type="entry name" value="Nucleotide-bd_a/b_plait_sf"/>
</dbReference>
<proteinExistence type="predicted"/>
<gene>
    <name evidence="8" type="ORF">BaRGS_00021298</name>
</gene>
<dbReference type="AlphaFoldDB" id="A0ABD0KK53"/>
<keyword evidence="4 6" id="KW-0520">NAD</keyword>
<dbReference type="Proteomes" id="UP001519460">
    <property type="component" value="Unassembled WGS sequence"/>
</dbReference>
<dbReference type="Pfam" id="PF23085">
    <property type="entry name" value="RRM_PARP14_3"/>
    <property type="match status" value="1"/>
</dbReference>
<evidence type="ECO:0000256" key="5">
    <source>
        <dbReference type="ARBA" id="ARBA00023242"/>
    </source>
</evidence>
<feature type="domain" description="PARP catalytic" evidence="7">
    <location>
        <begin position="673"/>
        <end position="874"/>
    </location>
</feature>
<evidence type="ECO:0000256" key="2">
    <source>
        <dbReference type="ARBA" id="ARBA00022676"/>
    </source>
</evidence>
<dbReference type="PROSITE" id="PS51059">
    <property type="entry name" value="PARP_CATALYTIC"/>
    <property type="match status" value="1"/>
</dbReference>
<evidence type="ECO:0000313" key="8">
    <source>
        <dbReference type="EMBL" id="KAK7487457.1"/>
    </source>
</evidence>
<dbReference type="FunFam" id="3.90.228.10:FF:000008">
    <property type="entry name" value="Poly [ADP-ribose] polymerase"/>
    <property type="match status" value="1"/>
</dbReference>
<dbReference type="SUPFAM" id="SSF56399">
    <property type="entry name" value="ADP-ribosylation"/>
    <property type="match status" value="1"/>
</dbReference>
<dbReference type="EC" id="2.4.2.-" evidence="6"/>
<evidence type="ECO:0000256" key="6">
    <source>
        <dbReference type="RuleBase" id="RU362114"/>
    </source>
</evidence>
<keyword evidence="3 6" id="KW-0808">Transferase</keyword>
<keyword evidence="2 6" id="KW-0328">Glycosyltransferase</keyword>
<name>A0ABD0KK53_9CAEN</name>
<dbReference type="PANTHER" id="PTHR14453:SF67">
    <property type="entry name" value="POLY [ADP-RIBOSE] POLYMERASE"/>
    <property type="match status" value="1"/>
</dbReference>
<organism evidence="8 9">
    <name type="scientific">Batillaria attramentaria</name>
    <dbReference type="NCBI Taxonomy" id="370345"/>
    <lineage>
        <taxon>Eukaryota</taxon>
        <taxon>Metazoa</taxon>
        <taxon>Spiralia</taxon>
        <taxon>Lophotrochozoa</taxon>
        <taxon>Mollusca</taxon>
        <taxon>Gastropoda</taxon>
        <taxon>Caenogastropoda</taxon>
        <taxon>Sorbeoconcha</taxon>
        <taxon>Cerithioidea</taxon>
        <taxon>Batillariidae</taxon>
        <taxon>Batillaria</taxon>
    </lineage>
</organism>
<sequence>MSDSSTTVELNIGRKNHEQPFIDAIHDYFSNAENGGKHLQDICTLEDQGLVRLKYTKVEVAKQVSSREHKIRGRSLHAKLLIPAYPDKLLLKSVPEGVPAEKITKYIKAVTGSEPKEILYGDDARNIVVTLDEELDFYLVEEKCRKKKLGGAHISVEKVPISKCILVENLPCSMSKERVVRYFDIQLRHVTGGVVDTSKVVPLRKTESNGCYIYFKNQAVVEEVLSKDHVITGYPVKVKLYLPCLGPMGGSSQSPEQPLSGSPRPATASIVWKQIREYRPLSATKERANGEKQKVVETLTPIHLRLLVTGSIPEEISRRHKDLLVKIKQQGISFCGSPERTKEALAEIQQLLGFLKTDTVRLSDSQKQLIRNPETLNYIEKKMKERERLAEFEIDPEGGVLEVCAFSQPDLLSAVKTIRASMVERLVFFDDDASILQSAEWQRLNKKLLTSHSGKLLLLPTDNKKQVRVVGTDDVVHDVTEEIKAFTEENTLYFETVHCRKFVERFLQGEVESIEKELKHHRVQIFSCLNHQGEDGLNVQGTRQGLELAKEKLKKLDEKVLCHTEPVIDQKKVRFLNSRLCRQVLDQLEDKFRCIISLEPENTGVQEKEIREICTNNGVEMELDKARGQLTLNGDVSGVSEAREQIDDILHNVMRQRLDYVEIKIEKMPKSTTSLPDTWGRHSKNQLVGRVQLRPSDEEFKRVEASFRATLHGKPATVSKIERVQNRIRYQQYMTEKERLDLQNSGIQNERTLWHGTPAEAVDGIIRYGFNRSYCGKNAKKFGEGVYFAVESSYSAFNIYSPPDKNDNRHIFQCKVLVGHPTVGTETMKVLPERIPGILYDSATDSLQKPDMFVIFSDNQAYPEYLITFKVPIT</sequence>
<dbReference type="Pfam" id="PF00644">
    <property type="entry name" value="PARP"/>
    <property type="match status" value="1"/>
</dbReference>
<evidence type="ECO:0000256" key="4">
    <source>
        <dbReference type="ARBA" id="ARBA00023027"/>
    </source>
</evidence>
<dbReference type="Gene3D" id="3.90.228.10">
    <property type="match status" value="1"/>
</dbReference>
<evidence type="ECO:0000256" key="1">
    <source>
        <dbReference type="ARBA" id="ARBA00004123"/>
    </source>
</evidence>
<dbReference type="EMBL" id="JACVVK020000164">
    <property type="protein sequence ID" value="KAK7487457.1"/>
    <property type="molecule type" value="Genomic_DNA"/>
</dbReference>
<reference evidence="8 9" key="1">
    <citation type="journal article" date="2023" name="Sci. Data">
        <title>Genome assembly of the Korean intertidal mud-creeper Batillaria attramentaria.</title>
        <authorList>
            <person name="Patra A.K."/>
            <person name="Ho P.T."/>
            <person name="Jun S."/>
            <person name="Lee S.J."/>
            <person name="Kim Y."/>
            <person name="Won Y.J."/>
        </authorList>
    </citation>
    <scope>NUCLEOTIDE SEQUENCE [LARGE SCALE GENOMIC DNA]</scope>
    <source>
        <strain evidence="8">Wonlab-2016</strain>
    </source>
</reference>
<evidence type="ECO:0000259" key="7">
    <source>
        <dbReference type="PROSITE" id="PS51059"/>
    </source>
</evidence>
<comment type="subcellular location">
    <subcellularLocation>
        <location evidence="1">Nucleus</location>
    </subcellularLocation>
</comment>
<keyword evidence="9" id="KW-1185">Reference proteome</keyword>
<evidence type="ECO:0000256" key="3">
    <source>
        <dbReference type="ARBA" id="ARBA00022679"/>
    </source>
</evidence>
<protein>
    <recommendedName>
        <fullName evidence="6">Poly [ADP-ribose] polymerase</fullName>
        <shortName evidence="6">PARP</shortName>
        <ecNumber evidence="6">2.4.2.-</ecNumber>
    </recommendedName>
</protein>
<dbReference type="InterPro" id="IPR035979">
    <property type="entry name" value="RBD_domain_sf"/>
</dbReference>
<dbReference type="InterPro" id="IPR052056">
    <property type="entry name" value="Mono-ARTD/PARP"/>
</dbReference>
<accession>A0ABD0KK53</accession>
<dbReference type="Gene3D" id="3.30.70.330">
    <property type="match status" value="2"/>
</dbReference>
<dbReference type="InterPro" id="IPR012317">
    <property type="entry name" value="Poly(ADP-ribose)pol_cat_dom"/>
</dbReference>
<dbReference type="GO" id="GO:0005634">
    <property type="term" value="C:nucleus"/>
    <property type="evidence" value="ECO:0007669"/>
    <property type="project" value="UniProtKB-SubCell"/>
</dbReference>
<dbReference type="SUPFAM" id="SSF54928">
    <property type="entry name" value="RNA-binding domain, RBD"/>
    <property type="match status" value="1"/>
</dbReference>